<gene>
    <name evidence="3" type="ORF">CYCCA115_LOCUS15366</name>
</gene>
<comment type="caution">
    <text evidence="3">The sequence shown here is derived from an EMBL/GenBank/DDBJ whole genome shotgun (WGS) entry which is preliminary data.</text>
</comment>
<feature type="region of interest" description="Disordered" evidence="1">
    <location>
        <begin position="1"/>
        <end position="35"/>
    </location>
</feature>
<organism evidence="3 4">
    <name type="scientific">Cylindrotheca closterium</name>
    <dbReference type="NCBI Taxonomy" id="2856"/>
    <lineage>
        <taxon>Eukaryota</taxon>
        <taxon>Sar</taxon>
        <taxon>Stramenopiles</taxon>
        <taxon>Ochrophyta</taxon>
        <taxon>Bacillariophyta</taxon>
        <taxon>Bacillariophyceae</taxon>
        <taxon>Bacillariophycidae</taxon>
        <taxon>Bacillariales</taxon>
        <taxon>Bacillariaceae</taxon>
        <taxon>Cylindrotheca</taxon>
    </lineage>
</organism>
<name>A0AAD2JJ05_9STRA</name>
<protein>
    <recommendedName>
        <fullName evidence="2">DUF6824 domain-containing protein</fullName>
    </recommendedName>
</protein>
<accession>A0AAD2JJ05</accession>
<sequence>MEASDAAVAEKPKEDPKPAESEDKKTDEKQELPPAVAVAIPAEEATEAKKDAVATEAAEASAAPVEVAAPEDEANAIWEPAPPDILSGRGASVNAHPGNKKFRALCFARKPEFEAGNHAAKRRVATEIVTSSFDGGKARFLKKKGEKGPWYEMTKEQAILKACQVMRDYKRPDRMAMREMMQQNGHARKRSRSAEPSTPLLDTPVPSGPLEPIIENPFGVHSHDVLSGRGAFVNGHVGNNRLRTLALERKNQFDAGNYTEKRALATEIVHIIRSLKPPGRFLKKVTAKKGEKVPEEKDAAKAFENEWEELPDEKAIHKACQVMRDIDRPDRKDRELRRASKKKKLSTDKGDDVKEGEKKEDSAMDVLAAGVEKTVQDTVAETEVALDKALEATSDLKKDETPTVEV</sequence>
<proteinExistence type="predicted"/>
<reference evidence="3" key="1">
    <citation type="submission" date="2023-08" db="EMBL/GenBank/DDBJ databases">
        <authorList>
            <person name="Audoor S."/>
            <person name="Bilcke G."/>
        </authorList>
    </citation>
    <scope>NUCLEOTIDE SEQUENCE</scope>
</reference>
<evidence type="ECO:0000313" key="4">
    <source>
        <dbReference type="Proteomes" id="UP001295423"/>
    </source>
</evidence>
<dbReference type="EMBL" id="CAKOGP040001869">
    <property type="protein sequence ID" value="CAJ1954774.1"/>
    <property type="molecule type" value="Genomic_DNA"/>
</dbReference>
<feature type="compositionally biased region" description="Basic and acidic residues" evidence="1">
    <location>
        <begin position="327"/>
        <end position="338"/>
    </location>
</feature>
<evidence type="ECO:0000256" key="1">
    <source>
        <dbReference type="SAM" id="MobiDB-lite"/>
    </source>
</evidence>
<feature type="compositionally biased region" description="Basic and acidic residues" evidence="1">
    <location>
        <begin position="8"/>
        <end position="31"/>
    </location>
</feature>
<evidence type="ECO:0000259" key="2">
    <source>
        <dbReference type="Pfam" id="PF20710"/>
    </source>
</evidence>
<evidence type="ECO:0000313" key="3">
    <source>
        <dbReference type="EMBL" id="CAJ1954774.1"/>
    </source>
</evidence>
<dbReference type="AlphaFoldDB" id="A0AAD2JJ05"/>
<feature type="domain" description="DUF6824" evidence="2">
    <location>
        <begin position="84"/>
        <end position="168"/>
    </location>
</feature>
<feature type="region of interest" description="Disordered" evidence="1">
    <location>
        <begin position="181"/>
        <end position="205"/>
    </location>
</feature>
<keyword evidence="4" id="KW-1185">Reference proteome</keyword>
<dbReference type="Pfam" id="PF20710">
    <property type="entry name" value="DUF6824"/>
    <property type="match status" value="2"/>
</dbReference>
<dbReference type="InterPro" id="IPR049227">
    <property type="entry name" value="DUF6824"/>
</dbReference>
<feature type="compositionally biased region" description="Basic and acidic residues" evidence="1">
    <location>
        <begin position="345"/>
        <end position="362"/>
    </location>
</feature>
<feature type="region of interest" description="Disordered" evidence="1">
    <location>
        <begin position="327"/>
        <end position="363"/>
    </location>
</feature>
<feature type="domain" description="DUF6824" evidence="2">
    <location>
        <begin position="224"/>
        <end position="325"/>
    </location>
</feature>
<dbReference type="Proteomes" id="UP001295423">
    <property type="component" value="Unassembled WGS sequence"/>
</dbReference>